<dbReference type="Proteomes" id="UP000238413">
    <property type="component" value="Chromosome"/>
</dbReference>
<evidence type="ECO:0000313" key="2">
    <source>
        <dbReference type="Proteomes" id="UP000238413"/>
    </source>
</evidence>
<evidence type="ECO:0000313" key="1">
    <source>
        <dbReference type="EMBL" id="AVH61119.1"/>
    </source>
</evidence>
<dbReference type="InterPro" id="IPR004927">
    <property type="entry name" value="MerB"/>
</dbReference>
<name>A0ABN5IDQ9_9ACTN</name>
<dbReference type="Gene3D" id="3.30.450.410">
    <property type="match status" value="1"/>
</dbReference>
<keyword evidence="2" id="KW-1185">Reference proteome</keyword>
<proteinExistence type="predicted"/>
<sequence length="327" mass="33784">MRITVLAVPDCPNAPVVRERLRAVLGGRDVPVNAVEVSGEAEAARWGMAGSPTVLLDGADPFAPVGDARPSVSCRLYRHADGTTDGAPSVAELRRALMEAGLPEVAGQECCEADVLDLLGRAGRGRRAPAERGLRAVHQAVLRHFATTGTAPGPAALDPVAAAVGRTARDVLAELAAGDFLTLDERGWIGAAYPFSATPTPHRVRIEGGGPQVWAMCAIDALGMPAMLGQGVVISSTDPVTGEPVTVTTTGDGSVWEPAGAVVFVGRRACSGPAASVCCDALNFFTGAASAQSWEGEHPDVRGEIVDQVRAEEIGRQIFGPLLAEST</sequence>
<reference evidence="1 2" key="1">
    <citation type="submission" date="2018-02" db="EMBL/GenBank/DDBJ databases">
        <title>Complete genome sequence of Streptomyces dengpaensis, the producer of angucyclines.</title>
        <authorList>
            <person name="Yumei L."/>
        </authorList>
    </citation>
    <scope>NUCLEOTIDE SEQUENCE [LARGE SCALE GENOMIC DNA]</scope>
    <source>
        <strain evidence="1 2">XZHG99</strain>
    </source>
</reference>
<dbReference type="SUPFAM" id="SSF160387">
    <property type="entry name" value="NosL/MerB-like"/>
    <property type="match status" value="1"/>
</dbReference>
<protein>
    <submittedName>
        <fullName evidence="1">Alkylmercury lyase</fullName>
    </submittedName>
</protein>
<organism evidence="1 2">
    <name type="scientific">Streptomyces dengpaensis</name>
    <dbReference type="NCBI Taxonomy" id="2049881"/>
    <lineage>
        <taxon>Bacteria</taxon>
        <taxon>Bacillati</taxon>
        <taxon>Actinomycetota</taxon>
        <taxon>Actinomycetes</taxon>
        <taxon>Kitasatosporales</taxon>
        <taxon>Streptomycetaceae</taxon>
        <taxon>Streptomyces</taxon>
    </lineage>
</organism>
<gene>
    <name evidence="1" type="ORF">C4B68_11150</name>
</gene>
<dbReference type="Pfam" id="PF03243">
    <property type="entry name" value="MerB"/>
    <property type="match status" value="1"/>
</dbReference>
<accession>A0ABN5IDQ9</accession>
<dbReference type="EMBL" id="CP026652">
    <property type="protein sequence ID" value="AVH61119.1"/>
    <property type="molecule type" value="Genomic_DNA"/>
</dbReference>
<keyword evidence="1" id="KW-0456">Lyase</keyword>
<dbReference type="GO" id="GO:0016829">
    <property type="term" value="F:lyase activity"/>
    <property type="evidence" value="ECO:0007669"/>
    <property type="project" value="UniProtKB-KW"/>
</dbReference>
<dbReference type="InterPro" id="IPR053717">
    <property type="entry name" value="MerB_lyase_sf"/>
</dbReference>